<dbReference type="AlphaFoldDB" id="A0A8K0N9K3"/>
<reference evidence="3" key="2">
    <citation type="submission" date="2019-07" db="EMBL/GenBank/DDBJ databases">
        <authorList>
            <person name="Yang Y."/>
            <person name="Bocs S."/>
            <person name="Baudouin L."/>
        </authorList>
    </citation>
    <scope>NUCLEOTIDE SEQUENCE</scope>
    <source>
        <tissue evidence="3">Spear leaf of Hainan Tall coconut</tissue>
    </source>
</reference>
<sequence length="172" mass="18455">MREIERREGVLGPTSPPSPTREIERGREGSGLAAVVGEGDPREIKRKREPVREIGRGLIFLANKAVGQKSGGQKLIGGLNCTVHQNFFGSRVDFRPLRQLSAPKLSEKEGGPDSCCGVFIRAPAILEAGPDVEVLADCPVPSDNARTTIPAAEGKKTVLSCKCEMYVVLAFS</sequence>
<comment type="caution">
    <text evidence="3">The sequence shown here is derived from an EMBL/GenBank/DDBJ whole genome shotgun (WGS) entry which is preliminary data.</text>
</comment>
<dbReference type="Gene3D" id="3.40.50.880">
    <property type="match status" value="1"/>
</dbReference>
<dbReference type="InterPro" id="IPR002161">
    <property type="entry name" value="PdxT/SNO"/>
</dbReference>
<feature type="region of interest" description="Disordered" evidence="2">
    <location>
        <begin position="1"/>
        <end position="41"/>
    </location>
</feature>
<evidence type="ECO:0000256" key="1">
    <source>
        <dbReference type="ARBA" id="ARBA00022962"/>
    </source>
</evidence>
<name>A0A8K0N9K3_COCNU</name>
<dbReference type="GO" id="GO:1903600">
    <property type="term" value="C:glutaminase complex"/>
    <property type="evidence" value="ECO:0007669"/>
    <property type="project" value="TreeGrafter"/>
</dbReference>
<dbReference type="Proteomes" id="UP000797356">
    <property type="component" value="Chromosome 11"/>
</dbReference>
<proteinExistence type="predicted"/>
<keyword evidence="4" id="KW-1185">Reference proteome</keyword>
<keyword evidence="1" id="KW-0315">Glutamine amidotransferase</keyword>
<dbReference type="GO" id="GO:0008614">
    <property type="term" value="P:pyridoxine metabolic process"/>
    <property type="evidence" value="ECO:0007669"/>
    <property type="project" value="TreeGrafter"/>
</dbReference>
<evidence type="ECO:0000256" key="2">
    <source>
        <dbReference type="SAM" id="MobiDB-lite"/>
    </source>
</evidence>
<dbReference type="GO" id="GO:0004359">
    <property type="term" value="F:glutaminase activity"/>
    <property type="evidence" value="ECO:0007669"/>
    <property type="project" value="InterPro"/>
</dbReference>
<organism evidence="3 4">
    <name type="scientific">Cocos nucifera</name>
    <name type="common">Coconut palm</name>
    <dbReference type="NCBI Taxonomy" id="13894"/>
    <lineage>
        <taxon>Eukaryota</taxon>
        <taxon>Viridiplantae</taxon>
        <taxon>Streptophyta</taxon>
        <taxon>Embryophyta</taxon>
        <taxon>Tracheophyta</taxon>
        <taxon>Spermatophyta</taxon>
        <taxon>Magnoliopsida</taxon>
        <taxon>Liliopsida</taxon>
        <taxon>Arecaceae</taxon>
        <taxon>Arecoideae</taxon>
        <taxon>Cocoseae</taxon>
        <taxon>Attaleinae</taxon>
        <taxon>Cocos</taxon>
    </lineage>
</organism>
<dbReference type="GO" id="GO:0005829">
    <property type="term" value="C:cytosol"/>
    <property type="evidence" value="ECO:0007669"/>
    <property type="project" value="TreeGrafter"/>
</dbReference>
<gene>
    <name evidence="3" type="ORF">COCNU_11G013780</name>
</gene>
<evidence type="ECO:0000313" key="3">
    <source>
        <dbReference type="EMBL" id="KAG1364551.1"/>
    </source>
</evidence>
<dbReference type="PANTHER" id="PTHR31559">
    <property type="entry name" value="PYRIDOXAL 5'-PHOSPHATE SYNTHASE SUBUNIT SNO"/>
    <property type="match status" value="1"/>
</dbReference>
<dbReference type="PANTHER" id="PTHR31559:SF0">
    <property type="entry name" value="PYRIDOXAL 5'-PHOSPHATE SYNTHASE SUBUNIT SNO1-RELATED"/>
    <property type="match status" value="1"/>
</dbReference>
<accession>A0A8K0N9K3</accession>
<dbReference type="EMBL" id="CM017882">
    <property type="protein sequence ID" value="KAG1364551.1"/>
    <property type="molecule type" value="Genomic_DNA"/>
</dbReference>
<dbReference type="GO" id="GO:0042823">
    <property type="term" value="P:pyridoxal phosphate biosynthetic process"/>
    <property type="evidence" value="ECO:0007669"/>
    <property type="project" value="InterPro"/>
</dbReference>
<dbReference type="OrthoDB" id="2039at2759"/>
<reference evidence="3" key="1">
    <citation type="journal article" date="2017" name="Gigascience">
        <title>The genome draft of coconut (Cocos nucifera).</title>
        <authorList>
            <person name="Xiao Y."/>
            <person name="Xu P."/>
            <person name="Fan H."/>
            <person name="Baudouin L."/>
            <person name="Xia W."/>
            <person name="Bocs S."/>
            <person name="Xu J."/>
            <person name="Li Q."/>
            <person name="Guo A."/>
            <person name="Zhou L."/>
            <person name="Li J."/>
            <person name="Wu Y."/>
            <person name="Ma Z."/>
            <person name="Armero A."/>
            <person name="Issali A.E."/>
            <person name="Liu N."/>
            <person name="Peng M."/>
            <person name="Yang Y."/>
        </authorList>
    </citation>
    <scope>NUCLEOTIDE SEQUENCE</scope>
    <source>
        <tissue evidence="3">Spear leaf of Hainan Tall coconut</tissue>
    </source>
</reference>
<protein>
    <submittedName>
        <fullName evidence="3">Uncharacterized protein</fullName>
    </submittedName>
</protein>
<dbReference type="InterPro" id="IPR029062">
    <property type="entry name" value="Class_I_gatase-like"/>
</dbReference>
<evidence type="ECO:0000313" key="4">
    <source>
        <dbReference type="Proteomes" id="UP000797356"/>
    </source>
</evidence>